<feature type="compositionally biased region" description="Low complexity" evidence="6">
    <location>
        <begin position="98"/>
        <end position="109"/>
    </location>
</feature>
<evidence type="ECO:0000313" key="8">
    <source>
        <dbReference type="EMBL" id="KAL2818436.1"/>
    </source>
</evidence>
<sequence>MPKALAENKLHACTECQKRKSKCSGSAPCSYCARSNKRCVFNAPRHRTPLTRKNLDGAERRCHALTTLLQKLAPDLDVESSLKEESKHVTWEEDQNQNNSPAANSPAPSDGFEWSEAPLASPAGESDPIRRGGPDGMASLPSRQSSTGYLGTSSGTSLIEAISDLLPGRPTLAAGESRARLRPNSRQQRGYLDNMVLPRNLADSNVIESLINAYFCWYNPSYPILHEPTFRAKHQIRHQIQESSSWHPIFYIVLAIGSWILGSETDPEAYDFYAAARSHMSLRMLEAGNLHTVQAFLLMGNYLQKRDRPNTGYNFIGIAYRMALGLGLHRELPSSNNNDILFHERRRVVWWVVYCFDSGFSLTTGRPVMTSDSFNETRLPRNIDDSTCSQDSILPTPIDHPTNYSAIIAQSRLAYISNTIFTNLFAASNHTPFNIQSSRSIEHKLRAWKLSLPSYFSIRTVPEWFQGPRAIVIWKEQNIRMMLWWGTQRLLYESTPDQIEARNTCQYTAMETIQDIAAFCHEKADALHPGMRWYATYFIFQAALVLNIHTLQPSQSQPEGATIPAVDEELWGLSVSRAHDCLAFLGRTNKPQAATRCLEVLERITAHSRLQLQQPQPTTTIPEPIQSTSTSTSTSMLGPSQYPASANDLDLEMGMGIRPAGFAADPSLQIFFENTSLEADPFEGIDGFPSTQEPDLFDYLPFITYGVGDGQGGSEPSNTVL</sequence>
<feature type="compositionally biased region" description="Basic and acidic residues" evidence="6">
    <location>
        <begin position="80"/>
        <end position="91"/>
    </location>
</feature>
<keyword evidence="1" id="KW-0479">Metal-binding</keyword>
<keyword evidence="3" id="KW-0238">DNA-binding</keyword>
<dbReference type="Pfam" id="PF04082">
    <property type="entry name" value="Fungal_trans"/>
    <property type="match status" value="1"/>
</dbReference>
<gene>
    <name evidence="8" type="ORF">BDW59DRAFT_152103</name>
</gene>
<keyword evidence="2" id="KW-0805">Transcription regulation</keyword>
<dbReference type="PANTHER" id="PTHR47424:SF2">
    <property type="entry name" value="TRANSCRIPTION FACTOR DOMAIN-CONTAINING PROTEIN-RELATED"/>
    <property type="match status" value="1"/>
</dbReference>
<dbReference type="PROSITE" id="PS50048">
    <property type="entry name" value="ZN2_CY6_FUNGAL_2"/>
    <property type="match status" value="1"/>
</dbReference>
<dbReference type="InterPro" id="IPR036864">
    <property type="entry name" value="Zn2-C6_fun-type_DNA-bd_sf"/>
</dbReference>
<dbReference type="InterPro" id="IPR007219">
    <property type="entry name" value="XnlR_reg_dom"/>
</dbReference>
<keyword evidence="9" id="KW-1185">Reference proteome</keyword>
<evidence type="ECO:0000256" key="1">
    <source>
        <dbReference type="ARBA" id="ARBA00022723"/>
    </source>
</evidence>
<dbReference type="PANTHER" id="PTHR47424">
    <property type="entry name" value="REGULATORY PROTEIN GAL4"/>
    <property type="match status" value="1"/>
</dbReference>
<evidence type="ECO:0000313" key="9">
    <source>
        <dbReference type="Proteomes" id="UP001610335"/>
    </source>
</evidence>
<evidence type="ECO:0000256" key="5">
    <source>
        <dbReference type="ARBA" id="ARBA00023242"/>
    </source>
</evidence>
<dbReference type="InterPro" id="IPR051127">
    <property type="entry name" value="Fungal_SecMet_Regulators"/>
</dbReference>
<dbReference type="SMART" id="SM00906">
    <property type="entry name" value="Fungal_trans"/>
    <property type="match status" value="1"/>
</dbReference>
<protein>
    <submittedName>
        <fullName evidence="8">Fungal-specific transcription factor domain-containing protein</fullName>
    </submittedName>
</protein>
<dbReference type="CDD" id="cd00067">
    <property type="entry name" value="GAL4"/>
    <property type="match status" value="1"/>
</dbReference>
<dbReference type="Proteomes" id="UP001610335">
    <property type="component" value="Unassembled WGS sequence"/>
</dbReference>
<feature type="region of interest" description="Disordered" evidence="6">
    <location>
        <begin position="78"/>
        <end position="151"/>
    </location>
</feature>
<evidence type="ECO:0000259" key="7">
    <source>
        <dbReference type="PROSITE" id="PS50048"/>
    </source>
</evidence>
<name>A0ABR4HSG7_9EURO</name>
<evidence type="ECO:0000256" key="6">
    <source>
        <dbReference type="SAM" id="MobiDB-lite"/>
    </source>
</evidence>
<feature type="region of interest" description="Disordered" evidence="6">
    <location>
        <begin position="609"/>
        <end position="647"/>
    </location>
</feature>
<evidence type="ECO:0000256" key="3">
    <source>
        <dbReference type="ARBA" id="ARBA00023125"/>
    </source>
</evidence>
<proteinExistence type="predicted"/>
<evidence type="ECO:0000256" key="4">
    <source>
        <dbReference type="ARBA" id="ARBA00023163"/>
    </source>
</evidence>
<keyword evidence="5" id="KW-0539">Nucleus</keyword>
<feature type="domain" description="Zn(2)-C6 fungal-type" evidence="7">
    <location>
        <begin position="12"/>
        <end position="41"/>
    </location>
</feature>
<evidence type="ECO:0000256" key="2">
    <source>
        <dbReference type="ARBA" id="ARBA00023015"/>
    </source>
</evidence>
<accession>A0ABR4HSG7</accession>
<comment type="caution">
    <text evidence="8">The sequence shown here is derived from an EMBL/GenBank/DDBJ whole genome shotgun (WGS) entry which is preliminary data.</text>
</comment>
<keyword evidence="4" id="KW-0804">Transcription</keyword>
<dbReference type="Gene3D" id="4.10.240.10">
    <property type="entry name" value="Zn(2)-C6 fungal-type DNA-binding domain"/>
    <property type="match status" value="1"/>
</dbReference>
<dbReference type="InterPro" id="IPR001138">
    <property type="entry name" value="Zn2Cys6_DnaBD"/>
</dbReference>
<dbReference type="Pfam" id="PF00172">
    <property type="entry name" value="Zn_clus"/>
    <property type="match status" value="1"/>
</dbReference>
<dbReference type="EMBL" id="JBFXLS010000084">
    <property type="protein sequence ID" value="KAL2818436.1"/>
    <property type="molecule type" value="Genomic_DNA"/>
</dbReference>
<dbReference type="SUPFAM" id="SSF57701">
    <property type="entry name" value="Zn2/Cys6 DNA-binding domain"/>
    <property type="match status" value="1"/>
</dbReference>
<reference evidence="8 9" key="1">
    <citation type="submission" date="2024-07" db="EMBL/GenBank/DDBJ databases">
        <title>Section-level genome sequencing and comparative genomics of Aspergillus sections Usti and Cavernicolus.</title>
        <authorList>
            <consortium name="Lawrence Berkeley National Laboratory"/>
            <person name="Nybo J.L."/>
            <person name="Vesth T.C."/>
            <person name="Theobald S."/>
            <person name="Frisvad J.C."/>
            <person name="Larsen T.O."/>
            <person name="Kjaerboelling I."/>
            <person name="Rothschild-Mancinelli K."/>
            <person name="Lyhne E.K."/>
            <person name="Kogle M.E."/>
            <person name="Barry K."/>
            <person name="Clum A."/>
            <person name="Na H."/>
            <person name="Ledsgaard L."/>
            <person name="Lin J."/>
            <person name="Lipzen A."/>
            <person name="Kuo A."/>
            <person name="Riley R."/>
            <person name="Mondo S."/>
            <person name="LaButti K."/>
            <person name="Haridas S."/>
            <person name="Pangalinan J."/>
            <person name="Salamov A.A."/>
            <person name="Simmons B.A."/>
            <person name="Magnuson J.K."/>
            <person name="Chen J."/>
            <person name="Drula E."/>
            <person name="Henrissat B."/>
            <person name="Wiebenga A."/>
            <person name="Lubbers R.J."/>
            <person name="Gomes A.C."/>
            <person name="Makela M.R."/>
            <person name="Stajich J."/>
            <person name="Grigoriev I.V."/>
            <person name="Mortensen U.H."/>
            <person name="De vries R.P."/>
            <person name="Baker S.E."/>
            <person name="Andersen M.R."/>
        </authorList>
    </citation>
    <scope>NUCLEOTIDE SEQUENCE [LARGE SCALE GENOMIC DNA]</scope>
    <source>
        <strain evidence="8 9">CBS 600.67</strain>
    </source>
</reference>
<feature type="compositionally biased region" description="Low complexity" evidence="6">
    <location>
        <begin position="613"/>
        <end position="635"/>
    </location>
</feature>
<dbReference type="CDD" id="cd12148">
    <property type="entry name" value="fungal_TF_MHR"/>
    <property type="match status" value="1"/>
</dbReference>
<organism evidence="8 9">
    <name type="scientific">Aspergillus cavernicola</name>
    <dbReference type="NCBI Taxonomy" id="176166"/>
    <lineage>
        <taxon>Eukaryota</taxon>
        <taxon>Fungi</taxon>
        <taxon>Dikarya</taxon>
        <taxon>Ascomycota</taxon>
        <taxon>Pezizomycotina</taxon>
        <taxon>Eurotiomycetes</taxon>
        <taxon>Eurotiomycetidae</taxon>
        <taxon>Eurotiales</taxon>
        <taxon>Aspergillaceae</taxon>
        <taxon>Aspergillus</taxon>
        <taxon>Aspergillus subgen. Nidulantes</taxon>
    </lineage>
</organism>
<dbReference type="SMART" id="SM00066">
    <property type="entry name" value="GAL4"/>
    <property type="match status" value="1"/>
</dbReference>